<evidence type="ECO:0000256" key="4">
    <source>
        <dbReference type="PROSITE-ProRule" id="PRU01248"/>
    </source>
</evidence>
<evidence type="ECO:0000259" key="6">
    <source>
        <dbReference type="PROSITE" id="PS51900"/>
    </source>
</evidence>
<accession>A0A1L8CN66</accession>
<evidence type="ECO:0000259" key="5">
    <source>
        <dbReference type="PROSITE" id="PS51898"/>
    </source>
</evidence>
<keyword evidence="3" id="KW-0233">DNA recombination</keyword>
<dbReference type="AlphaFoldDB" id="A0A1L8CN66"/>
<dbReference type="PANTHER" id="PTHR30349">
    <property type="entry name" value="PHAGE INTEGRASE-RELATED"/>
    <property type="match status" value="1"/>
</dbReference>
<dbReference type="PROSITE" id="PS51900">
    <property type="entry name" value="CB"/>
    <property type="match status" value="1"/>
</dbReference>
<dbReference type="Gene3D" id="1.10.443.10">
    <property type="entry name" value="Intergrase catalytic core"/>
    <property type="match status" value="1"/>
</dbReference>
<evidence type="ECO:0000256" key="1">
    <source>
        <dbReference type="ARBA" id="ARBA00022908"/>
    </source>
</evidence>
<dbReference type="InterPro" id="IPR050090">
    <property type="entry name" value="Tyrosine_recombinase_XerCD"/>
</dbReference>
<feature type="domain" description="Core-binding (CB)" evidence="6">
    <location>
        <begin position="58"/>
        <end position="138"/>
    </location>
</feature>
<proteinExistence type="predicted"/>
<dbReference type="InterPro" id="IPR010998">
    <property type="entry name" value="Integrase_recombinase_N"/>
</dbReference>
<dbReference type="GO" id="GO:0015074">
    <property type="term" value="P:DNA integration"/>
    <property type="evidence" value="ECO:0007669"/>
    <property type="project" value="UniProtKB-KW"/>
</dbReference>
<dbReference type="GO" id="GO:0006310">
    <property type="term" value="P:DNA recombination"/>
    <property type="evidence" value="ECO:0007669"/>
    <property type="project" value="UniProtKB-KW"/>
</dbReference>
<dbReference type="CDD" id="cd00796">
    <property type="entry name" value="INT_Rci_Hp1_C"/>
    <property type="match status" value="1"/>
</dbReference>
<sequence length="340" mass="38917">MAVENRGPYQWRARIRRKGLPSQTKTFETKYEAEAWERMILSEMDRGVFVSRTSAESTTLLECLERYLKEIVPGKKGYKQDESRIRVLKGLPIAHYYMASIRGSDIASVRDEMLRDGKSPSTVVKYLAVISHLFNIARKEWGMESLANPVELIRKPIVKNSRDRRLEESFDGKESEEEKLLRGCRRQGNPWLEPLVTLAIETAMRKGEMLDLTWNNIDLKDRVVFLPDTKNGESREVPLSPRAIKVLKSLPKSISGKVFGTTSYATRKAFIKVCVKAKDAEGEPAPIEGLTFHDLRHEATSRLAEIYPAQDLAKITGHKDLKMILRYYHPRGKDLAKKLK</sequence>
<dbReference type="EMBL" id="BDFD01000009">
    <property type="protein sequence ID" value="GAV20355.1"/>
    <property type="molecule type" value="Genomic_DNA"/>
</dbReference>
<evidence type="ECO:0000313" key="7">
    <source>
        <dbReference type="EMBL" id="GAV20355.1"/>
    </source>
</evidence>
<dbReference type="SUPFAM" id="SSF56349">
    <property type="entry name" value="DNA breaking-rejoining enzymes"/>
    <property type="match status" value="1"/>
</dbReference>
<name>A0A1L8CN66_9PROT</name>
<protein>
    <submittedName>
        <fullName evidence="7">Phage integrase family protein</fullName>
    </submittedName>
</protein>
<dbReference type="Proteomes" id="UP000231632">
    <property type="component" value="Unassembled WGS sequence"/>
</dbReference>
<dbReference type="OrthoDB" id="5293731at2"/>
<evidence type="ECO:0000256" key="3">
    <source>
        <dbReference type="ARBA" id="ARBA00023172"/>
    </source>
</evidence>
<dbReference type="InterPro" id="IPR044068">
    <property type="entry name" value="CB"/>
</dbReference>
<keyword evidence="1" id="KW-0229">DNA integration</keyword>
<dbReference type="Gene3D" id="1.10.150.130">
    <property type="match status" value="1"/>
</dbReference>
<keyword evidence="8" id="KW-1185">Reference proteome</keyword>
<evidence type="ECO:0000256" key="2">
    <source>
        <dbReference type="ARBA" id="ARBA00023125"/>
    </source>
</evidence>
<dbReference type="InterPro" id="IPR002104">
    <property type="entry name" value="Integrase_catalytic"/>
</dbReference>
<dbReference type="InterPro" id="IPR011010">
    <property type="entry name" value="DNA_brk_join_enz"/>
</dbReference>
<gene>
    <name evidence="7" type="ORF">MMIC_P1320</name>
</gene>
<reference evidence="7 8" key="1">
    <citation type="journal article" date="2017" name="Arch. Microbiol.">
        <title>Mariprofundus micogutta sp. nov., a novel iron-oxidizing zetaproteobacterium isolated from a deep-sea hydrothermal field at the Bayonnaise knoll of the Izu-Ogasawara arc, and a description of Mariprofundales ord. nov. and Zetaproteobacteria classis nov.</title>
        <authorList>
            <person name="Makita H."/>
            <person name="Tanaka E."/>
            <person name="Mitsunobu S."/>
            <person name="Miyazaki M."/>
            <person name="Nunoura T."/>
            <person name="Uematsu K."/>
            <person name="Takaki Y."/>
            <person name="Nishi S."/>
            <person name="Shimamura S."/>
            <person name="Takai K."/>
        </authorList>
    </citation>
    <scope>NUCLEOTIDE SEQUENCE [LARGE SCALE GENOMIC DNA]</scope>
    <source>
        <strain evidence="7 8">ET2</strain>
    </source>
</reference>
<dbReference type="GO" id="GO:0003677">
    <property type="term" value="F:DNA binding"/>
    <property type="evidence" value="ECO:0007669"/>
    <property type="project" value="UniProtKB-UniRule"/>
</dbReference>
<dbReference type="PANTHER" id="PTHR30349:SF94">
    <property type="entry name" value="INTEGRASE_RECOMBINASE HI_1414-RELATED"/>
    <property type="match status" value="1"/>
</dbReference>
<keyword evidence="2 4" id="KW-0238">DNA-binding</keyword>
<comment type="caution">
    <text evidence="7">The sequence shown here is derived from an EMBL/GenBank/DDBJ whole genome shotgun (WGS) entry which is preliminary data.</text>
</comment>
<organism evidence="7 8">
    <name type="scientific">Mariprofundus micogutta</name>
    <dbReference type="NCBI Taxonomy" id="1921010"/>
    <lineage>
        <taxon>Bacteria</taxon>
        <taxon>Pseudomonadati</taxon>
        <taxon>Pseudomonadota</taxon>
        <taxon>Candidatius Mariprofundia</taxon>
        <taxon>Mariprofundales</taxon>
        <taxon>Mariprofundaceae</taxon>
        <taxon>Mariprofundus</taxon>
    </lineage>
</organism>
<dbReference type="RefSeq" id="WP_072659670.1">
    <property type="nucleotide sequence ID" value="NZ_BDFD01000009.1"/>
</dbReference>
<dbReference type="PROSITE" id="PS51898">
    <property type="entry name" value="TYR_RECOMBINASE"/>
    <property type="match status" value="1"/>
</dbReference>
<evidence type="ECO:0000313" key="8">
    <source>
        <dbReference type="Proteomes" id="UP000231632"/>
    </source>
</evidence>
<dbReference type="Pfam" id="PF00589">
    <property type="entry name" value="Phage_integrase"/>
    <property type="match status" value="1"/>
</dbReference>
<feature type="domain" description="Tyr recombinase" evidence="5">
    <location>
        <begin position="165"/>
        <end position="340"/>
    </location>
</feature>
<dbReference type="InterPro" id="IPR013762">
    <property type="entry name" value="Integrase-like_cat_sf"/>
</dbReference>